<dbReference type="PANTHER" id="PTHR10566:SF113">
    <property type="entry name" value="PROTEIN ACTIVITY OF BC1 COMPLEX KINASE 7, CHLOROPLASTIC"/>
    <property type="match status" value="1"/>
</dbReference>
<keyword evidence="10" id="KW-0067">ATP-binding</keyword>
<evidence type="ECO:0000256" key="6">
    <source>
        <dbReference type="ARBA" id="ARBA00022688"/>
    </source>
</evidence>
<dbReference type="InterPro" id="IPR011009">
    <property type="entry name" value="Kinase-like_dom_sf"/>
</dbReference>
<evidence type="ECO:0000256" key="1">
    <source>
        <dbReference type="ARBA" id="ARBA00005020"/>
    </source>
</evidence>
<evidence type="ECO:0000313" key="16">
    <source>
        <dbReference type="Proteomes" id="UP000258927"/>
    </source>
</evidence>
<evidence type="ECO:0000256" key="11">
    <source>
        <dbReference type="ARBA" id="ARBA00022989"/>
    </source>
</evidence>
<dbReference type="PANTHER" id="PTHR10566">
    <property type="entry name" value="CHAPERONE-ACTIVITY OF BC1 COMPLEX CABC1 -RELATED"/>
    <property type="match status" value="1"/>
</dbReference>
<gene>
    <name evidence="15" type="ORF">MXMO3_00184</name>
</gene>
<keyword evidence="8" id="KW-0547">Nucleotide-binding</keyword>
<evidence type="ECO:0000313" key="15">
    <source>
        <dbReference type="EMBL" id="AVX02732.1"/>
    </source>
</evidence>
<dbReference type="CDD" id="cd13972">
    <property type="entry name" value="UbiB"/>
    <property type="match status" value="1"/>
</dbReference>
<dbReference type="NCBIfam" id="TIGR01982">
    <property type="entry name" value="UbiB"/>
    <property type="match status" value="1"/>
</dbReference>
<dbReference type="InterPro" id="IPR010232">
    <property type="entry name" value="UbiB"/>
</dbReference>
<name>A0A2R4M9P4_9HYPH</name>
<keyword evidence="11 13" id="KW-1133">Transmembrane helix</keyword>
<dbReference type="UniPathway" id="UPA00232"/>
<dbReference type="GO" id="GO:0006744">
    <property type="term" value="P:ubiquinone biosynthetic process"/>
    <property type="evidence" value="ECO:0007669"/>
    <property type="project" value="UniProtKB-UniPathway"/>
</dbReference>
<sequence length="510" mass="57119">MGLSAYFRLLRAGYVLAREGALSITEGQGIKGPAARAIKLARLIERRSVRKTGRVERLSKALQKLGPTYVKLGQMLATRPDIVGAHVSTDLQGLQDQMPPFDQKLVPEILKRSLGNGADKLLDVSEPIAAASIAQVHQAYIEGPTGRQKVAIKLLRPDIEERFYKDLASMRAAAGLVERMVPKARRLRPLDVIKTLERSAFLEMDLRLEAAAISEMRENTEQDPGFEIPTVVWPQTAREVMTTSWMDGIPIRDHAKIDAAGLDRKKIAKDLLQSFLRHAIRDGFFHADMHPGNLFVAPNDGTVRAVDFGIMGRIGPEEQKFLAEILYGFITRNYRRIAQLHFDIGYVPKTQSVDDFAQALRAIGEPLVGRAANEISMAKVLTQLMDVTELFDMETRTELVMLQKNMVLVEGVARSLDPELNMWTTAEPIVSEWVKRKVGPEGIIKDAIATGNEFLLAAKKLPDLLERYERMLELSEKHRDQTPFFMKRWFAILSVTLMLLLGAAALNSLF</sequence>
<dbReference type="Proteomes" id="UP000258927">
    <property type="component" value="Chromosome"/>
</dbReference>
<evidence type="ECO:0000256" key="7">
    <source>
        <dbReference type="ARBA" id="ARBA00022692"/>
    </source>
</evidence>
<dbReference type="Gene3D" id="1.10.510.10">
    <property type="entry name" value="Transferase(Phosphotransferase) domain 1"/>
    <property type="match status" value="1"/>
</dbReference>
<evidence type="ECO:0000256" key="10">
    <source>
        <dbReference type="ARBA" id="ARBA00022840"/>
    </source>
</evidence>
<feature type="domain" description="Protein kinase" evidence="14">
    <location>
        <begin position="122"/>
        <end position="510"/>
    </location>
</feature>
<dbReference type="RefSeq" id="WP_117394645.1">
    <property type="nucleotide sequence ID" value="NZ_CP021330.1"/>
</dbReference>
<dbReference type="GO" id="GO:0005524">
    <property type="term" value="F:ATP binding"/>
    <property type="evidence" value="ECO:0007669"/>
    <property type="project" value="UniProtKB-KW"/>
</dbReference>
<dbReference type="GO" id="GO:0004672">
    <property type="term" value="F:protein kinase activity"/>
    <property type="evidence" value="ECO:0007669"/>
    <property type="project" value="InterPro"/>
</dbReference>
<keyword evidence="4" id="KW-0997">Cell inner membrane</keyword>
<organism evidence="15 16">
    <name type="scientific">Maritalea myrionectae</name>
    <dbReference type="NCBI Taxonomy" id="454601"/>
    <lineage>
        <taxon>Bacteria</taxon>
        <taxon>Pseudomonadati</taxon>
        <taxon>Pseudomonadota</taxon>
        <taxon>Alphaproteobacteria</taxon>
        <taxon>Hyphomicrobiales</taxon>
        <taxon>Devosiaceae</taxon>
        <taxon>Maritalea</taxon>
    </lineage>
</organism>
<evidence type="ECO:0000256" key="2">
    <source>
        <dbReference type="ARBA" id="ARBA00009670"/>
    </source>
</evidence>
<keyword evidence="7 13" id="KW-0812">Transmembrane</keyword>
<comment type="similarity">
    <text evidence="2">Belongs to the protein kinase superfamily. ADCK protein kinase family.</text>
</comment>
<reference evidence="15 16" key="1">
    <citation type="submission" date="2017-05" db="EMBL/GenBank/DDBJ databases">
        <title>Genome Analysis of Maritalea myrionectae HL2708#5.</title>
        <authorList>
            <consortium name="Cotde Inc.-PKNU"/>
            <person name="Jang D."/>
            <person name="Oh H.-M."/>
        </authorList>
    </citation>
    <scope>NUCLEOTIDE SEQUENCE [LARGE SCALE GENOMIC DNA]</scope>
    <source>
        <strain evidence="15 16">HL2708#5</strain>
    </source>
</reference>
<dbReference type="Pfam" id="PF03109">
    <property type="entry name" value="ABC1"/>
    <property type="match status" value="1"/>
</dbReference>
<accession>A0A2R4M9P4</accession>
<evidence type="ECO:0000256" key="8">
    <source>
        <dbReference type="ARBA" id="ARBA00022741"/>
    </source>
</evidence>
<dbReference type="STRING" id="1122213.GCA_000423365_02898"/>
<evidence type="ECO:0000256" key="9">
    <source>
        <dbReference type="ARBA" id="ARBA00022777"/>
    </source>
</evidence>
<comment type="pathway">
    <text evidence="1">Cofactor biosynthesis; ubiquinone biosynthesis [regulation].</text>
</comment>
<dbReference type="InterPro" id="IPR045308">
    <property type="entry name" value="UbiB_bact"/>
</dbReference>
<dbReference type="EMBL" id="CP021330">
    <property type="protein sequence ID" value="AVX02732.1"/>
    <property type="molecule type" value="Genomic_DNA"/>
</dbReference>
<keyword evidence="16" id="KW-1185">Reference proteome</keyword>
<evidence type="ECO:0000256" key="5">
    <source>
        <dbReference type="ARBA" id="ARBA00022679"/>
    </source>
</evidence>
<evidence type="ECO:0000256" key="12">
    <source>
        <dbReference type="ARBA" id="ARBA00023136"/>
    </source>
</evidence>
<keyword evidence="6" id="KW-0831">Ubiquinone biosynthesis</keyword>
<keyword evidence="3" id="KW-1003">Cell membrane</keyword>
<dbReference type="AlphaFoldDB" id="A0A2R4M9P4"/>
<dbReference type="SUPFAM" id="SSF56112">
    <property type="entry name" value="Protein kinase-like (PK-like)"/>
    <property type="match status" value="1"/>
</dbReference>
<dbReference type="KEGG" id="mmyr:MXMO3_00184"/>
<dbReference type="InterPro" id="IPR000719">
    <property type="entry name" value="Prot_kinase_dom"/>
</dbReference>
<evidence type="ECO:0000256" key="13">
    <source>
        <dbReference type="SAM" id="Phobius"/>
    </source>
</evidence>
<keyword evidence="5" id="KW-0808">Transferase</keyword>
<keyword evidence="12 13" id="KW-0472">Membrane</keyword>
<protein>
    <recommendedName>
        <fullName evidence="14">Protein kinase domain-containing protein</fullName>
    </recommendedName>
</protein>
<dbReference type="InterPro" id="IPR050154">
    <property type="entry name" value="UbiB_kinase"/>
</dbReference>
<evidence type="ECO:0000259" key="14">
    <source>
        <dbReference type="PROSITE" id="PS50011"/>
    </source>
</evidence>
<feature type="transmembrane region" description="Helical" evidence="13">
    <location>
        <begin position="489"/>
        <end position="509"/>
    </location>
</feature>
<keyword evidence="9" id="KW-0418">Kinase</keyword>
<evidence type="ECO:0000256" key="3">
    <source>
        <dbReference type="ARBA" id="ARBA00022475"/>
    </source>
</evidence>
<dbReference type="PROSITE" id="PS50011">
    <property type="entry name" value="PROTEIN_KINASE_DOM"/>
    <property type="match status" value="1"/>
</dbReference>
<dbReference type="InterPro" id="IPR004147">
    <property type="entry name" value="ABC1_dom"/>
</dbReference>
<proteinExistence type="inferred from homology"/>
<evidence type="ECO:0000256" key="4">
    <source>
        <dbReference type="ARBA" id="ARBA00022519"/>
    </source>
</evidence>